<reference evidence="5" key="2">
    <citation type="journal article" date="2023" name="Commun. Biol.">
        <title>Intrasexual cuticular hydrocarbon dimorphism in a wasp sheds light on hydrocarbon biosynthesis genes in Hymenoptera.</title>
        <authorList>
            <person name="Moris V.C."/>
            <person name="Podsiadlowski L."/>
            <person name="Martin S."/>
            <person name="Oeyen J.P."/>
            <person name="Donath A."/>
            <person name="Petersen M."/>
            <person name="Wilbrandt J."/>
            <person name="Misof B."/>
            <person name="Liedtke D."/>
            <person name="Thamm M."/>
            <person name="Scheiner R."/>
            <person name="Schmitt T."/>
            <person name="Niehuis O."/>
        </authorList>
    </citation>
    <scope>NUCLEOTIDE SEQUENCE</scope>
    <source>
        <strain evidence="5">GBR_01_08_01A</strain>
    </source>
</reference>
<dbReference type="PANTHER" id="PTHR13335:SF1">
    <property type="entry name" value="TARGET OF RAPAMYCIN COMPLEX 2 SUBUNIT MAPKAP1"/>
    <property type="match status" value="1"/>
</dbReference>
<feature type="domain" description="Sin1 N-terminal" evidence="2">
    <location>
        <begin position="46"/>
        <end position="126"/>
    </location>
</feature>
<proteinExistence type="inferred from homology"/>
<dbReference type="GO" id="GO:0031932">
    <property type="term" value="C:TORC2 complex"/>
    <property type="evidence" value="ECO:0007669"/>
    <property type="project" value="InterPro"/>
</dbReference>
<feature type="domain" description="Sin1 N-terminal" evidence="2">
    <location>
        <begin position="18"/>
        <end position="39"/>
    </location>
</feature>
<evidence type="ECO:0008006" key="7">
    <source>
        <dbReference type="Google" id="ProtNLM"/>
    </source>
</evidence>
<evidence type="ECO:0000313" key="6">
    <source>
        <dbReference type="Proteomes" id="UP001258017"/>
    </source>
</evidence>
<dbReference type="InterPro" id="IPR011993">
    <property type="entry name" value="PH-like_dom_sf"/>
</dbReference>
<dbReference type="GO" id="GO:0005546">
    <property type="term" value="F:phosphatidylinositol-4,5-bisphosphate binding"/>
    <property type="evidence" value="ECO:0007669"/>
    <property type="project" value="TreeGrafter"/>
</dbReference>
<dbReference type="Pfam" id="PF16978">
    <property type="entry name" value="CRIM"/>
    <property type="match status" value="1"/>
</dbReference>
<protein>
    <recommendedName>
        <fullName evidence="7">Target of rapamycin complex 2 subunit MAPKAP1</fullName>
    </recommendedName>
</protein>
<sequence length="466" mass="53927">MALYDNQHWLLSHIRDSFLSTDDTGMCEMVMLGEDIPKELRTNGTLQCYPGTEESDDEDLDALAESYDIQMDMEFSHRQRSNTAQRLEKMDLERKKAAKIKHVKWEHKPNLLSLAEQSKLFQRKDFRKKDTPTNKRHSLLSEQIEKCPNLPQNPFTEYAKFDGNAQVGIAIRKYRIFMCMLPKEERTYPLQVVVIATAKVLEFIGLICYKYASEHPNHNLKEDITKYGLYITEDDGEVDWDFPCLDPREVISKFEFTTLGLVEMKPSDRARHNTIKHIEMEVNEELVGKDKEQEEVAEDLAKMEGHTTAMEAPLYQSYRVYIINKVRAKTEIHLGISGEKIEIDPVITGKGASKFWNRQRAVSYHIDNIAWCEITENKGSKTTFTLVYTPHSSTLDSLSGSSSHTHSLHQSASFKNHDFEADSITAEEIVRKINHILELHSSTSRKEYLAQKERKAARRKSFHLHR</sequence>
<evidence type="ECO:0000259" key="3">
    <source>
        <dbReference type="Pfam" id="PF16978"/>
    </source>
</evidence>
<dbReference type="GO" id="GO:0005886">
    <property type="term" value="C:plasma membrane"/>
    <property type="evidence" value="ECO:0007669"/>
    <property type="project" value="TreeGrafter"/>
</dbReference>
<organism evidence="5 6">
    <name type="scientific">Odynerus spinipes</name>
    <dbReference type="NCBI Taxonomy" id="1348599"/>
    <lineage>
        <taxon>Eukaryota</taxon>
        <taxon>Metazoa</taxon>
        <taxon>Ecdysozoa</taxon>
        <taxon>Arthropoda</taxon>
        <taxon>Hexapoda</taxon>
        <taxon>Insecta</taxon>
        <taxon>Pterygota</taxon>
        <taxon>Neoptera</taxon>
        <taxon>Endopterygota</taxon>
        <taxon>Hymenoptera</taxon>
        <taxon>Apocrita</taxon>
        <taxon>Aculeata</taxon>
        <taxon>Vespoidea</taxon>
        <taxon>Vespidae</taxon>
        <taxon>Eumeninae</taxon>
        <taxon>Odynerus</taxon>
    </lineage>
</organism>
<evidence type="ECO:0000259" key="4">
    <source>
        <dbReference type="Pfam" id="PF16979"/>
    </source>
</evidence>
<dbReference type="Pfam" id="PF16979">
    <property type="entry name" value="SIN1_PH"/>
    <property type="match status" value="1"/>
</dbReference>
<keyword evidence="6" id="KW-1185">Reference proteome</keyword>
<dbReference type="Gene3D" id="2.30.29.30">
    <property type="entry name" value="Pleckstrin-homology domain (PH domain)/Phosphotyrosine-binding domain (PTB)"/>
    <property type="match status" value="1"/>
</dbReference>
<feature type="domain" description="CRIM" evidence="3">
    <location>
        <begin position="137"/>
        <end position="271"/>
    </location>
</feature>
<dbReference type="Proteomes" id="UP001258017">
    <property type="component" value="Unassembled WGS sequence"/>
</dbReference>
<gene>
    <name evidence="5" type="ORF">KPH14_006821</name>
</gene>
<feature type="domain" description="SIN1-type PH" evidence="4">
    <location>
        <begin position="314"/>
        <end position="438"/>
    </location>
</feature>
<evidence type="ECO:0000259" key="2">
    <source>
        <dbReference type="Pfam" id="PF05422"/>
    </source>
</evidence>
<dbReference type="InterPro" id="IPR031567">
    <property type="entry name" value="CRIM_dom"/>
</dbReference>
<accession>A0AAD9RRF1</accession>
<evidence type="ECO:0000256" key="1">
    <source>
        <dbReference type="ARBA" id="ARBA00009407"/>
    </source>
</evidence>
<dbReference type="InterPro" id="IPR008828">
    <property type="entry name" value="Sin1/Avo1"/>
</dbReference>
<dbReference type="InterPro" id="IPR031313">
    <property type="entry name" value="Sin1_PH_dom"/>
</dbReference>
<name>A0AAD9RRF1_9HYME</name>
<dbReference type="Pfam" id="PF05422">
    <property type="entry name" value="SIN1"/>
    <property type="match status" value="2"/>
</dbReference>
<reference evidence="5" key="1">
    <citation type="submission" date="2021-08" db="EMBL/GenBank/DDBJ databases">
        <authorList>
            <person name="Misof B."/>
            <person name="Oliver O."/>
            <person name="Podsiadlowski L."/>
            <person name="Donath A."/>
            <person name="Peters R."/>
            <person name="Mayer C."/>
            <person name="Rust J."/>
            <person name="Gunkel S."/>
            <person name="Lesny P."/>
            <person name="Martin S."/>
            <person name="Oeyen J.P."/>
            <person name="Petersen M."/>
            <person name="Panagiotis P."/>
            <person name="Wilbrandt J."/>
            <person name="Tanja T."/>
        </authorList>
    </citation>
    <scope>NUCLEOTIDE SEQUENCE</scope>
    <source>
        <strain evidence="5">GBR_01_08_01A</strain>
        <tissue evidence="5">Thorax + abdomen</tissue>
    </source>
</reference>
<evidence type="ECO:0000313" key="5">
    <source>
        <dbReference type="EMBL" id="KAK2584441.1"/>
    </source>
</evidence>
<dbReference type="PANTHER" id="PTHR13335">
    <property type="entry name" value="TARGET OF RAPAMYCIN COMPLEX 2 SUBUNIT MAPKAP1"/>
    <property type="match status" value="1"/>
</dbReference>
<comment type="similarity">
    <text evidence="1">Belongs to the SIN1 family.</text>
</comment>
<dbReference type="GO" id="GO:0038203">
    <property type="term" value="P:TORC2 signaling"/>
    <property type="evidence" value="ECO:0007669"/>
    <property type="project" value="TreeGrafter"/>
</dbReference>
<dbReference type="GO" id="GO:0005737">
    <property type="term" value="C:cytoplasm"/>
    <property type="evidence" value="ECO:0007669"/>
    <property type="project" value="TreeGrafter"/>
</dbReference>
<comment type="caution">
    <text evidence="5">The sequence shown here is derived from an EMBL/GenBank/DDBJ whole genome shotgun (WGS) entry which is preliminary data.</text>
</comment>
<dbReference type="InterPro" id="IPR032679">
    <property type="entry name" value="Sin1_N"/>
</dbReference>
<dbReference type="AlphaFoldDB" id="A0AAD9RRF1"/>
<dbReference type="EMBL" id="JAIFRP010000026">
    <property type="protein sequence ID" value="KAK2584441.1"/>
    <property type="molecule type" value="Genomic_DNA"/>
</dbReference>